<reference evidence="1 2" key="1">
    <citation type="submission" date="2024-02" db="EMBL/GenBank/DDBJ databases">
        <authorList>
            <person name="Vignale AGUSTIN F."/>
            <person name="Sosa J E."/>
            <person name="Modenutti C."/>
        </authorList>
    </citation>
    <scope>NUCLEOTIDE SEQUENCE [LARGE SCALE GENOMIC DNA]</scope>
</reference>
<dbReference type="EMBL" id="CAUOFW020006225">
    <property type="protein sequence ID" value="CAK9173843.1"/>
    <property type="molecule type" value="Genomic_DNA"/>
</dbReference>
<sequence>MLFSIVASECLLPSLFLECWGKAIPLEELMQIQVVHRIGGPWLGERKDKGQVHRCPNPRDEKVCKYCGLVIPETVSIYELVYHG</sequence>
<accession>A0ABC8TWH1</accession>
<name>A0ABC8TWH1_9AQUA</name>
<evidence type="ECO:0000313" key="2">
    <source>
        <dbReference type="Proteomes" id="UP001642360"/>
    </source>
</evidence>
<comment type="caution">
    <text evidence="1">The sequence shown here is derived from an EMBL/GenBank/DDBJ whole genome shotgun (WGS) entry which is preliminary data.</text>
</comment>
<organism evidence="1 2">
    <name type="scientific">Ilex paraguariensis</name>
    <name type="common">yerba mate</name>
    <dbReference type="NCBI Taxonomy" id="185542"/>
    <lineage>
        <taxon>Eukaryota</taxon>
        <taxon>Viridiplantae</taxon>
        <taxon>Streptophyta</taxon>
        <taxon>Embryophyta</taxon>
        <taxon>Tracheophyta</taxon>
        <taxon>Spermatophyta</taxon>
        <taxon>Magnoliopsida</taxon>
        <taxon>eudicotyledons</taxon>
        <taxon>Gunneridae</taxon>
        <taxon>Pentapetalae</taxon>
        <taxon>asterids</taxon>
        <taxon>campanulids</taxon>
        <taxon>Aquifoliales</taxon>
        <taxon>Aquifoliaceae</taxon>
        <taxon>Ilex</taxon>
    </lineage>
</organism>
<dbReference type="Proteomes" id="UP001642360">
    <property type="component" value="Unassembled WGS sequence"/>
</dbReference>
<keyword evidence="2" id="KW-1185">Reference proteome</keyword>
<dbReference type="AlphaFoldDB" id="A0ABC8TWH1"/>
<gene>
    <name evidence="1" type="ORF">ILEXP_LOCUS43576</name>
</gene>
<protein>
    <submittedName>
        <fullName evidence="1">Uncharacterized protein</fullName>
    </submittedName>
</protein>
<proteinExistence type="predicted"/>
<evidence type="ECO:0000313" key="1">
    <source>
        <dbReference type="EMBL" id="CAK9173843.1"/>
    </source>
</evidence>